<name>A0A6I9VXL1_9HYME</name>
<accession>A0A6I9VXL1</accession>
<dbReference type="SUPFAM" id="SSF81383">
    <property type="entry name" value="F-box domain"/>
    <property type="match status" value="1"/>
</dbReference>
<dbReference type="GO" id="GO:0031146">
    <property type="term" value="P:SCF-dependent proteasomal ubiquitin-dependent protein catabolic process"/>
    <property type="evidence" value="ECO:0007669"/>
    <property type="project" value="TreeGrafter"/>
</dbReference>
<dbReference type="KEGG" id="pbar:105424502"/>
<dbReference type="SMART" id="SM01198">
    <property type="entry name" value="FBA"/>
    <property type="match status" value="1"/>
</dbReference>
<dbReference type="Pfam" id="PF04300">
    <property type="entry name" value="FBA"/>
    <property type="match status" value="1"/>
</dbReference>
<feature type="domain" description="F-box" evidence="1">
    <location>
        <begin position="68"/>
        <end position="113"/>
    </location>
</feature>
<evidence type="ECO:0000259" key="1">
    <source>
        <dbReference type="PROSITE" id="PS50181"/>
    </source>
</evidence>
<dbReference type="SMART" id="SM00256">
    <property type="entry name" value="FBOX"/>
    <property type="match status" value="1"/>
</dbReference>
<evidence type="ECO:0000259" key="2">
    <source>
        <dbReference type="PROSITE" id="PS51114"/>
    </source>
</evidence>
<proteinExistence type="predicted"/>
<dbReference type="GO" id="GO:0061630">
    <property type="term" value="F:ubiquitin protein ligase activity"/>
    <property type="evidence" value="ECO:0007669"/>
    <property type="project" value="TreeGrafter"/>
</dbReference>
<keyword evidence="3" id="KW-1185">Reference proteome</keyword>
<dbReference type="GO" id="GO:0036503">
    <property type="term" value="P:ERAD pathway"/>
    <property type="evidence" value="ECO:0007669"/>
    <property type="project" value="TreeGrafter"/>
</dbReference>
<evidence type="ECO:0000313" key="4">
    <source>
        <dbReference type="RefSeq" id="XP_011633068.1"/>
    </source>
</evidence>
<gene>
    <name evidence="4" type="primary">LOC105424502</name>
</gene>
<evidence type="ECO:0000313" key="3">
    <source>
        <dbReference type="Proteomes" id="UP000504615"/>
    </source>
</evidence>
<dbReference type="FunFam" id="2.60.120.260:FF:000012">
    <property type="entry name" value="F-box only protein 2"/>
    <property type="match status" value="1"/>
</dbReference>
<dbReference type="PANTHER" id="PTHR12125">
    <property type="entry name" value="F-BOX ONLY PROTEIN 6-LIKE PROTEIN"/>
    <property type="match status" value="1"/>
</dbReference>
<dbReference type="InterPro" id="IPR007397">
    <property type="entry name" value="F-box-assoc_dom"/>
</dbReference>
<sequence length="354" mass="41152">MLERHKPLCAIVRGKISRFVSIGILSRRFCHGSSAMSTMMGQFITTPWISTSPTSRVMFDVEGDNGLMLYNRYLPVELLVEIFCRADCKTLLTCQLVCKRWQMMIQKYVWHKKAEQTLGKAFPWHEDVPWSVFYFICKKQPYERNLMKNHSGMEGMDYWTITYNSGDCWTVEEPPAGVPELPTTELMFKERHTCFTTSFHTCIKEQSVDLVAEGIHPYVLDTMQPSITVSEWYSCRWDCPAIYQLKVRLLKDEKDTEVLDEFQFHDILEGDKQNKWLHVSHVFKNYGSGVRVITFEHGGKDRSYWAGHYGSKMAGACIFIEVPSNNFTCDNEDLLKQSKERSTKRLPEVTKVIL</sequence>
<dbReference type="PROSITE" id="PS51114">
    <property type="entry name" value="FBA"/>
    <property type="match status" value="1"/>
</dbReference>
<dbReference type="GO" id="GO:0019005">
    <property type="term" value="C:SCF ubiquitin ligase complex"/>
    <property type="evidence" value="ECO:0007669"/>
    <property type="project" value="TreeGrafter"/>
</dbReference>
<dbReference type="InterPro" id="IPR039752">
    <property type="entry name" value="F-box_only"/>
</dbReference>
<organism evidence="3 4">
    <name type="scientific">Pogonomyrmex barbatus</name>
    <name type="common">red harvester ant</name>
    <dbReference type="NCBI Taxonomy" id="144034"/>
    <lineage>
        <taxon>Eukaryota</taxon>
        <taxon>Metazoa</taxon>
        <taxon>Ecdysozoa</taxon>
        <taxon>Arthropoda</taxon>
        <taxon>Hexapoda</taxon>
        <taxon>Insecta</taxon>
        <taxon>Pterygota</taxon>
        <taxon>Neoptera</taxon>
        <taxon>Endopterygota</taxon>
        <taxon>Hymenoptera</taxon>
        <taxon>Apocrita</taxon>
        <taxon>Aculeata</taxon>
        <taxon>Formicoidea</taxon>
        <taxon>Formicidae</taxon>
        <taxon>Myrmicinae</taxon>
        <taxon>Pogonomyrmex</taxon>
    </lineage>
</organism>
<dbReference type="PANTHER" id="PTHR12125:SF5">
    <property type="entry name" value="F-BOX DOMAIN-CONTAINING PROTEIN"/>
    <property type="match status" value="1"/>
</dbReference>
<dbReference type="GO" id="GO:0006516">
    <property type="term" value="P:glycoprotein catabolic process"/>
    <property type="evidence" value="ECO:0007669"/>
    <property type="project" value="TreeGrafter"/>
</dbReference>
<protein>
    <submittedName>
        <fullName evidence="4">F-box only protein 44-like isoform X1</fullName>
    </submittedName>
</protein>
<feature type="domain" description="FBA" evidence="2">
    <location>
        <begin position="133"/>
        <end position="322"/>
    </location>
</feature>
<dbReference type="GO" id="GO:0005737">
    <property type="term" value="C:cytoplasm"/>
    <property type="evidence" value="ECO:0007669"/>
    <property type="project" value="TreeGrafter"/>
</dbReference>
<dbReference type="RefSeq" id="XP_011633068.1">
    <property type="nucleotide sequence ID" value="XM_011634766.2"/>
</dbReference>
<reference evidence="4" key="1">
    <citation type="submission" date="2025-08" db="UniProtKB">
        <authorList>
            <consortium name="RefSeq"/>
        </authorList>
    </citation>
    <scope>IDENTIFICATION</scope>
</reference>
<dbReference type="InterPro" id="IPR001810">
    <property type="entry name" value="F-box_dom"/>
</dbReference>
<dbReference type="Gene3D" id="2.60.120.260">
    <property type="entry name" value="Galactose-binding domain-like"/>
    <property type="match status" value="1"/>
</dbReference>
<dbReference type="InterPro" id="IPR036047">
    <property type="entry name" value="F-box-like_dom_sf"/>
</dbReference>
<dbReference type="SUPFAM" id="SSF49785">
    <property type="entry name" value="Galactose-binding domain-like"/>
    <property type="match status" value="1"/>
</dbReference>
<dbReference type="Pfam" id="PF12937">
    <property type="entry name" value="F-box-like"/>
    <property type="match status" value="1"/>
</dbReference>
<dbReference type="AlphaFoldDB" id="A0A6I9VXL1"/>
<dbReference type="InterPro" id="IPR008979">
    <property type="entry name" value="Galactose-bd-like_sf"/>
</dbReference>
<dbReference type="Gene3D" id="1.20.1280.50">
    <property type="match status" value="1"/>
</dbReference>
<dbReference type="PROSITE" id="PS50181">
    <property type="entry name" value="FBOX"/>
    <property type="match status" value="1"/>
</dbReference>
<dbReference type="Proteomes" id="UP000504615">
    <property type="component" value="Unplaced"/>
</dbReference>
<dbReference type="GeneID" id="105424502"/>
<dbReference type="OrthoDB" id="1107553at2759"/>